<dbReference type="PANTHER" id="PTHR23513:SF9">
    <property type="entry name" value="ENTEROBACTIN EXPORTER ENTS"/>
    <property type="match status" value="1"/>
</dbReference>
<feature type="transmembrane region" description="Helical" evidence="7">
    <location>
        <begin position="156"/>
        <end position="180"/>
    </location>
</feature>
<dbReference type="EMBL" id="AP017457">
    <property type="protein sequence ID" value="BAU99230.1"/>
    <property type="molecule type" value="Genomic_DNA"/>
</dbReference>
<feature type="transmembrane region" description="Helical" evidence="7">
    <location>
        <begin position="118"/>
        <end position="135"/>
    </location>
</feature>
<evidence type="ECO:0000256" key="4">
    <source>
        <dbReference type="ARBA" id="ARBA00022692"/>
    </source>
</evidence>
<dbReference type="GO" id="GO:0005886">
    <property type="term" value="C:plasma membrane"/>
    <property type="evidence" value="ECO:0007669"/>
    <property type="project" value="UniProtKB-SubCell"/>
</dbReference>
<feature type="transmembrane region" description="Helical" evidence="7">
    <location>
        <begin position="270"/>
        <end position="292"/>
    </location>
</feature>
<evidence type="ECO:0000256" key="2">
    <source>
        <dbReference type="ARBA" id="ARBA00022448"/>
    </source>
</evidence>
<keyword evidence="5 7" id="KW-1133">Transmembrane helix</keyword>
<keyword evidence="6 7" id="KW-0472">Membrane</keyword>
<feature type="transmembrane region" description="Helical" evidence="7">
    <location>
        <begin position="85"/>
        <end position="106"/>
    </location>
</feature>
<dbReference type="KEGG" id="amin:AUMI_16880"/>
<sequence>MTETKRRFVDLTPLKVSPAFARLWIGAGLSGIGAQMTIMAVGLQIFDITQNTFMVGLVGGIALIPMLFAGPWGGMLADSQDRRTVILGAITVSFISTIGLVVLSVADANLEANGDSVAVWPFYVFTTISAMAYIISGAARMAVYPRILKLEDVPKANALSGISMGIQYTVGPALAGVLVATSGFTVTFIVDMVLMLAGFFGVFTLPKIPPLHDAVAKGWDGIKQGLAFLRSAPNIRTSFLFDIIAMGLGRPYAVLPAVAATVIGGGPTTVGILTAAAAVGTFSTSLLSGPVARINRFGLAIGRAITIYGAFIALFGVVVLAGMLGAFGPVGNTWSEVSVVGLVLAALCFVGMGASDEVSAIFRSTILMTAAPDEMRGRLQGVFYSVVAGGPRLGDLFTGVMAVSVALWAPGIIGGLGIIVLITVLLNTNKRFRNYDNRTPEL</sequence>
<comment type="subcellular location">
    <subcellularLocation>
        <location evidence="1">Cell inner membrane</location>
        <topology evidence="1">Multi-pass membrane protein</topology>
    </subcellularLocation>
</comment>
<dbReference type="Gene3D" id="1.20.1250.20">
    <property type="entry name" value="MFS general substrate transporter like domains"/>
    <property type="match status" value="1"/>
</dbReference>
<dbReference type="RefSeq" id="WP_096381385.1">
    <property type="nucleotide sequence ID" value="NZ_AP017457.1"/>
</dbReference>
<keyword evidence="4 7" id="KW-0812">Transmembrane</keyword>
<dbReference type="Pfam" id="PF05977">
    <property type="entry name" value="MFS_3"/>
    <property type="match status" value="1"/>
</dbReference>
<dbReference type="PANTHER" id="PTHR23513">
    <property type="entry name" value="INTEGRAL MEMBRANE EFFLUX PROTEIN-RELATED"/>
    <property type="match status" value="1"/>
</dbReference>
<dbReference type="GeneID" id="80451878"/>
<feature type="transmembrane region" description="Helical" evidence="7">
    <location>
        <begin position="52"/>
        <end position="73"/>
    </location>
</feature>
<dbReference type="OrthoDB" id="5494559at2"/>
<dbReference type="Proteomes" id="UP000243847">
    <property type="component" value="Chromosome sequence1"/>
</dbReference>
<evidence type="ECO:0000256" key="3">
    <source>
        <dbReference type="ARBA" id="ARBA00022475"/>
    </source>
</evidence>
<keyword evidence="3" id="KW-1003">Cell membrane</keyword>
<organism evidence="8 9">
    <name type="scientific">Aurantimicrobium minutum</name>
    <dbReference type="NCBI Taxonomy" id="708131"/>
    <lineage>
        <taxon>Bacteria</taxon>
        <taxon>Bacillati</taxon>
        <taxon>Actinomycetota</taxon>
        <taxon>Actinomycetes</taxon>
        <taxon>Micrococcales</taxon>
        <taxon>Microbacteriaceae</taxon>
        <taxon>Aurantimicrobium</taxon>
    </lineage>
</organism>
<feature type="transmembrane region" description="Helical" evidence="7">
    <location>
        <begin position="21"/>
        <end position="46"/>
    </location>
</feature>
<dbReference type="InterPro" id="IPR036259">
    <property type="entry name" value="MFS_trans_sf"/>
</dbReference>
<evidence type="ECO:0000256" key="6">
    <source>
        <dbReference type="ARBA" id="ARBA00023136"/>
    </source>
</evidence>
<reference evidence="8 9" key="1">
    <citation type="journal article" date="2016" name="Genome Announc.">
        <title>Complete Genome Sequence of Aurantimicrobium minutum Type Strain KNCT, a Planktonic Ultramicrobacterium Isolated from River Water.</title>
        <authorList>
            <person name="Nakai R."/>
            <person name="Fujisawa T."/>
            <person name="Nakamura Y."/>
            <person name="Nishide H."/>
            <person name="Uchiyama I."/>
            <person name="Baba T."/>
            <person name="Toyoda A."/>
            <person name="Fujiyama A."/>
            <person name="Naganuma T."/>
            <person name="Niki H."/>
        </authorList>
    </citation>
    <scope>NUCLEOTIDE SEQUENCE [LARGE SCALE GENOMIC DNA]</scope>
    <source>
        <strain evidence="8 9">KNC</strain>
    </source>
</reference>
<evidence type="ECO:0000256" key="7">
    <source>
        <dbReference type="SAM" id="Phobius"/>
    </source>
</evidence>
<name>A0A173LWG1_9MICO</name>
<dbReference type="CDD" id="cd06173">
    <property type="entry name" value="MFS_MefA_like"/>
    <property type="match status" value="1"/>
</dbReference>
<evidence type="ECO:0000313" key="8">
    <source>
        <dbReference type="EMBL" id="BAU99230.1"/>
    </source>
</evidence>
<feature type="transmembrane region" description="Helical" evidence="7">
    <location>
        <begin position="382"/>
        <end position="401"/>
    </location>
</feature>
<evidence type="ECO:0008006" key="10">
    <source>
        <dbReference type="Google" id="ProtNLM"/>
    </source>
</evidence>
<feature type="transmembrane region" description="Helical" evidence="7">
    <location>
        <begin position="304"/>
        <end position="327"/>
    </location>
</feature>
<feature type="transmembrane region" description="Helical" evidence="7">
    <location>
        <begin position="239"/>
        <end position="264"/>
    </location>
</feature>
<dbReference type="AlphaFoldDB" id="A0A173LWG1"/>
<dbReference type="SUPFAM" id="SSF103473">
    <property type="entry name" value="MFS general substrate transporter"/>
    <property type="match status" value="1"/>
</dbReference>
<feature type="transmembrane region" description="Helical" evidence="7">
    <location>
        <begin position="407"/>
        <end position="428"/>
    </location>
</feature>
<accession>A0A173LWG1</accession>
<keyword evidence="2" id="KW-0813">Transport</keyword>
<evidence type="ECO:0000256" key="5">
    <source>
        <dbReference type="ARBA" id="ARBA00022989"/>
    </source>
</evidence>
<feature type="transmembrane region" description="Helical" evidence="7">
    <location>
        <begin position="339"/>
        <end position="362"/>
    </location>
</feature>
<feature type="transmembrane region" description="Helical" evidence="7">
    <location>
        <begin position="186"/>
        <end position="205"/>
    </location>
</feature>
<evidence type="ECO:0000313" key="9">
    <source>
        <dbReference type="Proteomes" id="UP000243847"/>
    </source>
</evidence>
<gene>
    <name evidence="8" type="ORF">AUMI_16880</name>
</gene>
<dbReference type="InterPro" id="IPR010290">
    <property type="entry name" value="TM_effector"/>
</dbReference>
<proteinExistence type="predicted"/>
<protein>
    <recommendedName>
        <fullName evidence="10">MFS transporter</fullName>
    </recommendedName>
</protein>
<evidence type="ECO:0000256" key="1">
    <source>
        <dbReference type="ARBA" id="ARBA00004429"/>
    </source>
</evidence>